<keyword evidence="4" id="KW-1185">Reference proteome</keyword>
<dbReference type="Pfam" id="PF05686">
    <property type="entry name" value="Glyco_transf_90"/>
    <property type="match status" value="1"/>
</dbReference>
<name>A0A139IIF1_9PEZI</name>
<dbReference type="PANTHER" id="PTHR12203">
    <property type="entry name" value="KDEL LYS-ASP-GLU-LEU CONTAINING - RELATED"/>
    <property type="match status" value="1"/>
</dbReference>
<proteinExistence type="predicted"/>
<dbReference type="OrthoDB" id="546893at2759"/>
<feature type="compositionally biased region" description="Low complexity" evidence="1">
    <location>
        <begin position="46"/>
        <end position="56"/>
    </location>
</feature>
<dbReference type="InterPro" id="IPR006598">
    <property type="entry name" value="CAP10"/>
</dbReference>
<dbReference type="AlphaFoldDB" id="A0A139IIF1"/>
<dbReference type="InterPro" id="IPR051091">
    <property type="entry name" value="O-Glucosyltr/Glycosyltrsf_90"/>
</dbReference>
<reference evidence="3 4" key="1">
    <citation type="submission" date="2015-07" db="EMBL/GenBank/DDBJ databases">
        <title>Comparative genomics of the Sigatoka disease complex on banana suggests a link between parallel evolutionary changes in Pseudocercospora fijiensis and Pseudocercospora eumusae and increased virulence on the banana host.</title>
        <authorList>
            <person name="Chang T.-C."/>
            <person name="Salvucci A."/>
            <person name="Crous P.W."/>
            <person name="Stergiopoulos I."/>
        </authorList>
    </citation>
    <scope>NUCLEOTIDE SEQUENCE [LARGE SCALE GENOMIC DNA]</scope>
    <source>
        <strain evidence="3 4">CBS 116634</strain>
    </source>
</reference>
<dbReference type="Proteomes" id="UP000073492">
    <property type="component" value="Unassembled WGS sequence"/>
</dbReference>
<evidence type="ECO:0000256" key="1">
    <source>
        <dbReference type="SAM" id="MobiDB-lite"/>
    </source>
</evidence>
<dbReference type="SMART" id="SM00672">
    <property type="entry name" value="CAP10"/>
    <property type="match status" value="1"/>
</dbReference>
<dbReference type="PANTHER" id="PTHR12203:SF107">
    <property type="entry name" value="GLYCOSYL TRANSFERASE CAP10 DOMAIN-CONTAINING PROTEIN"/>
    <property type="match status" value="1"/>
</dbReference>
<protein>
    <recommendedName>
        <fullName evidence="2">Glycosyl transferase CAP10 domain-containing protein</fullName>
    </recommendedName>
</protein>
<evidence type="ECO:0000313" key="3">
    <source>
        <dbReference type="EMBL" id="KXT14395.1"/>
    </source>
</evidence>
<gene>
    <name evidence="3" type="ORF">AC579_2759</name>
</gene>
<feature type="domain" description="Glycosyl transferase CAP10" evidence="2">
    <location>
        <begin position="173"/>
        <end position="410"/>
    </location>
</feature>
<organism evidence="3 4">
    <name type="scientific">Pseudocercospora musae</name>
    <dbReference type="NCBI Taxonomy" id="113226"/>
    <lineage>
        <taxon>Eukaryota</taxon>
        <taxon>Fungi</taxon>
        <taxon>Dikarya</taxon>
        <taxon>Ascomycota</taxon>
        <taxon>Pezizomycotina</taxon>
        <taxon>Dothideomycetes</taxon>
        <taxon>Dothideomycetidae</taxon>
        <taxon>Mycosphaerellales</taxon>
        <taxon>Mycosphaerellaceae</taxon>
        <taxon>Pseudocercospora</taxon>
    </lineage>
</organism>
<feature type="compositionally biased region" description="Basic and acidic residues" evidence="1">
    <location>
        <begin position="57"/>
        <end position="69"/>
    </location>
</feature>
<sequence length="451" mass="53065">MIMDSKFRGRDMTWAPKSRRIMLVVAAVALFAVYYVYSHDWSQRPSETYSSQTSWSDSDRSGPVKGDWQWKADRDRNNHSLTSQQCHQAFPDLYSEIYRSQAYWRDRLGPTGKLTEENWGLKWSNDGGLRAMIWEGKLYIIESRGLNHFLHWKERSHATLHNIQRAIIGAREPIPNIEFSIKINDNIELTNEHPNNTVWNFNRDVHDETMKQVWLIPDFNFWAYPRVAGAYGDFQRQAIDFYDDYNSKTPKLVWRGTIDFNPEIRLKLLEQTGGKSWSDVHKVAEDVHDEEATKWRISMPDHCKYKFAVHTEGTTWSGRLKYLLSCHSTIIIHPLKYTTHLYHLLEAEGPNQNYVRCEKDWKDLPSTMDDLLANPPKAKKIADNAAAKFRDRYFTPAAQTCYFRELFKVWSDMTPTPSPYVENKLPDGTTEKVWRGMTYEEYVFWDKGYND</sequence>
<evidence type="ECO:0000259" key="2">
    <source>
        <dbReference type="SMART" id="SM00672"/>
    </source>
</evidence>
<dbReference type="EMBL" id="LFZO01000084">
    <property type="protein sequence ID" value="KXT14395.1"/>
    <property type="molecule type" value="Genomic_DNA"/>
</dbReference>
<evidence type="ECO:0000313" key="4">
    <source>
        <dbReference type="Proteomes" id="UP000073492"/>
    </source>
</evidence>
<comment type="caution">
    <text evidence="3">The sequence shown here is derived from an EMBL/GenBank/DDBJ whole genome shotgun (WGS) entry which is preliminary data.</text>
</comment>
<accession>A0A139IIF1</accession>
<feature type="region of interest" description="Disordered" evidence="1">
    <location>
        <begin position="44"/>
        <end position="69"/>
    </location>
</feature>